<dbReference type="Pfam" id="PF17759">
    <property type="entry name" value="tRNA_synthFbeta"/>
    <property type="match status" value="1"/>
</dbReference>
<dbReference type="EC" id="6.1.1.20" evidence="15"/>
<dbReference type="InterPro" id="IPR033714">
    <property type="entry name" value="tRNA_bind_bactPheRS"/>
</dbReference>
<dbReference type="GO" id="GO:0005524">
    <property type="term" value="F:ATP binding"/>
    <property type="evidence" value="ECO:0007669"/>
    <property type="project" value="UniProtKB-UniRule"/>
</dbReference>
<dbReference type="SMART" id="SM00874">
    <property type="entry name" value="B5"/>
    <property type="match status" value="1"/>
</dbReference>
<feature type="domain" description="B5" evidence="19">
    <location>
        <begin position="401"/>
        <end position="476"/>
    </location>
</feature>
<evidence type="ECO:0000256" key="16">
    <source>
        <dbReference type="PROSITE-ProRule" id="PRU00209"/>
    </source>
</evidence>
<feature type="binding site" evidence="15">
    <location>
        <position position="464"/>
    </location>
    <ligand>
        <name>Mg(2+)</name>
        <dbReference type="ChEBI" id="CHEBI:18420"/>
        <note>shared with alpha subunit</note>
    </ligand>
</feature>
<dbReference type="Gene3D" id="3.30.56.10">
    <property type="match status" value="2"/>
</dbReference>
<dbReference type="Pfam" id="PF03147">
    <property type="entry name" value="FDX-ACB"/>
    <property type="match status" value="1"/>
</dbReference>
<dbReference type="GO" id="GO:0006432">
    <property type="term" value="P:phenylalanyl-tRNA aminoacylation"/>
    <property type="evidence" value="ECO:0007669"/>
    <property type="project" value="UniProtKB-UniRule"/>
</dbReference>
<keyword evidence="5 16" id="KW-0820">tRNA-binding</keyword>
<dbReference type="SUPFAM" id="SSF56037">
    <property type="entry name" value="PheT/TilS domain"/>
    <property type="match status" value="1"/>
</dbReference>
<dbReference type="PANTHER" id="PTHR10947">
    <property type="entry name" value="PHENYLALANYL-TRNA SYNTHETASE BETA CHAIN AND LEUCINE-RICH REPEAT-CONTAINING PROTEIN 47"/>
    <property type="match status" value="1"/>
</dbReference>
<dbReference type="Pfam" id="PF03483">
    <property type="entry name" value="B3_4"/>
    <property type="match status" value="1"/>
</dbReference>
<dbReference type="STRING" id="1070130.FVIR_GE00118"/>
<dbReference type="SMART" id="SM00896">
    <property type="entry name" value="FDX-ACB"/>
    <property type="match status" value="1"/>
</dbReference>
<comment type="subunit">
    <text evidence="3 15">Tetramer of two alpha and two beta subunits.</text>
</comment>
<evidence type="ECO:0000313" key="21">
    <source>
        <dbReference type="Proteomes" id="UP000095665"/>
    </source>
</evidence>
<dbReference type="EMBL" id="LN999832">
    <property type="protein sequence ID" value="CUX95896.1"/>
    <property type="molecule type" value="Genomic_DNA"/>
</dbReference>
<dbReference type="Gene3D" id="3.50.40.10">
    <property type="entry name" value="Phenylalanyl-trna Synthetase, Chain B, domain 3"/>
    <property type="match status" value="1"/>
</dbReference>
<evidence type="ECO:0000256" key="6">
    <source>
        <dbReference type="ARBA" id="ARBA00022598"/>
    </source>
</evidence>
<keyword evidence="4 15" id="KW-0963">Cytoplasm</keyword>
<dbReference type="GO" id="GO:0009328">
    <property type="term" value="C:phenylalanine-tRNA ligase complex"/>
    <property type="evidence" value="ECO:0007669"/>
    <property type="project" value="TreeGrafter"/>
</dbReference>
<dbReference type="FunFam" id="3.30.70.380:FF:000001">
    <property type="entry name" value="Phenylalanine--tRNA ligase beta subunit"/>
    <property type="match status" value="1"/>
</dbReference>
<comment type="cofactor">
    <cofactor evidence="15">
        <name>Mg(2+)</name>
        <dbReference type="ChEBI" id="CHEBI:18420"/>
    </cofactor>
    <text evidence="15">Binds 2 magnesium ions per tetramer.</text>
</comment>
<dbReference type="InterPro" id="IPR041616">
    <property type="entry name" value="PheRS_beta_core"/>
</dbReference>
<evidence type="ECO:0000259" key="17">
    <source>
        <dbReference type="PROSITE" id="PS50886"/>
    </source>
</evidence>
<evidence type="ECO:0000259" key="19">
    <source>
        <dbReference type="PROSITE" id="PS51483"/>
    </source>
</evidence>
<dbReference type="PROSITE" id="PS51483">
    <property type="entry name" value="B5"/>
    <property type="match status" value="1"/>
</dbReference>
<evidence type="ECO:0000256" key="11">
    <source>
        <dbReference type="ARBA" id="ARBA00022884"/>
    </source>
</evidence>
<keyword evidence="8 15" id="KW-0547">Nucleotide-binding</keyword>
<dbReference type="Gene3D" id="3.30.930.10">
    <property type="entry name" value="Bira Bifunctional Protein, Domain 2"/>
    <property type="match status" value="1"/>
</dbReference>
<gene>
    <name evidence="15 20" type="primary">pheT</name>
    <name evidence="20" type="ORF">FVIR_GE00118</name>
</gene>
<dbReference type="SMART" id="SM00873">
    <property type="entry name" value="B3_4"/>
    <property type="match status" value="1"/>
</dbReference>
<evidence type="ECO:0000256" key="4">
    <source>
        <dbReference type="ARBA" id="ARBA00022490"/>
    </source>
</evidence>
<name>A0A143WQ31_9ENTR</name>
<evidence type="ECO:0000256" key="2">
    <source>
        <dbReference type="ARBA" id="ARBA00008653"/>
    </source>
</evidence>
<dbReference type="InterPro" id="IPR005121">
    <property type="entry name" value="Fdx_antiC-bd"/>
</dbReference>
<dbReference type="FunFam" id="2.40.50.140:FF:000045">
    <property type="entry name" value="Phenylalanine--tRNA ligase beta subunit"/>
    <property type="match status" value="1"/>
</dbReference>
<dbReference type="FunFam" id="3.30.56.10:FF:000002">
    <property type="entry name" value="Phenylalanine--tRNA ligase beta subunit"/>
    <property type="match status" value="1"/>
</dbReference>
<sequence>MKFSEFWLREWVNLEINSELLVNQITMFGLEVDYVEPVAGEFSGIVVGRIVECRQHPNVNKLCIVKVDIGSDRLLDIICDALNCHVDLLVAVAITDAILPNGFKVKVTKLHGELSEGMLCSFSELGIINNHDGIIELPDEAPIGKNIRDYLHLDDKIININVTPNRSDCLGLLGIARDVAAKNRLPLNMPVIETVIPKINDVIPIRVDEYEACIRYFSRIINNINVNAVTPLWMKEKLRRCGIRSVDVIVDISNYILLELGQPICVFDRENIKGGIIIRYAKHSETLTLLDGSIVMLSPDTLVISDYSKILAIAGILNDSLSKISSTTRDIVLECACFNPLAITGQARRYGLHNDASHRYEHGVDPELQSRAIERVTTLLLDICGGQPGPVIDATSKLTQIKPIIITLRRKMLDRLIGYFIPDKDISDILIRLGFQISQTTEGWQVIAPSWRFDIAIEADLIEEVARMYGYEAIPNMPVCANLVIPYCREVTTPLSRVKTLLVDRGYQEAITYSFVDPKIQALLHPQQASLILPRPISQNMSNMRLSLWTGLISTAVYNQNRQQQRVRLFESGLCFIPDNKADLGVRQDLMLSGLISGPLFDENWDQPRQLVDFYDAKGDLEAILELTGKLNNIEFRVQSHPALHPGKSAAIYLNNEFIGFIGVIHPYIKSKLNLNSCMLVFELLWEKIAERKIPKVNHVSRFPANRRDIAVVVSDNVAAADVIIECKKAIKNHLVIVNLFDVYRGRGIEKGFKSLAISLILQDITHTLKEEEISMIVAKCIAALKQKFKASLRD</sequence>
<dbReference type="GO" id="GO:0000287">
    <property type="term" value="F:magnesium ion binding"/>
    <property type="evidence" value="ECO:0007669"/>
    <property type="project" value="UniProtKB-UniRule"/>
</dbReference>
<evidence type="ECO:0000256" key="15">
    <source>
        <dbReference type="HAMAP-Rule" id="MF_00283"/>
    </source>
</evidence>
<dbReference type="InterPro" id="IPR009061">
    <property type="entry name" value="DNA-bd_dom_put_sf"/>
</dbReference>
<dbReference type="GO" id="GO:0004826">
    <property type="term" value="F:phenylalanine-tRNA ligase activity"/>
    <property type="evidence" value="ECO:0007669"/>
    <property type="project" value="UniProtKB-UniRule"/>
</dbReference>
<dbReference type="NCBIfam" id="NF045760">
    <property type="entry name" value="YtpR"/>
    <property type="match status" value="1"/>
</dbReference>
<comment type="catalytic activity">
    <reaction evidence="14 15">
        <text>tRNA(Phe) + L-phenylalanine + ATP = L-phenylalanyl-tRNA(Phe) + AMP + diphosphate + H(+)</text>
        <dbReference type="Rhea" id="RHEA:19413"/>
        <dbReference type="Rhea" id="RHEA-COMP:9668"/>
        <dbReference type="Rhea" id="RHEA-COMP:9699"/>
        <dbReference type="ChEBI" id="CHEBI:15378"/>
        <dbReference type="ChEBI" id="CHEBI:30616"/>
        <dbReference type="ChEBI" id="CHEBI:33019"/>
        <dbReference type="ChEBI" id="CHEBI:58095"/>
        <dbReference type="ChEBI" id="CHEBI:78442"/>
        <dbReference type="ChEBI" id="CHEBI:78531"/>
        <dbReference type="ChEBI" id="CHEBI:456215"/>
        <dbReference type="EC" id="6.1.1.20"/>
    </reaction>
</comment>
<dbReference type="SUPFAM" id="SSF50249">
    <property type="entry name" value="Nucleic acid-binding proteins"/>
    <property type="match status" value="1"/>
</dbReference>
<dbReference type="CDD" id="cd00769">
    <property type="entry name" value="PheRS_beta_core"/>
    <property type="match status" value="1"/>
</dbReference>
<evidence type="ECO:0000256" key="1">
    <source>
        <dbReference type="ARBA" id="ARBA00004496"/>
    </source>
</evidence>
<dbReference type="InterPro" id="IPR005147">
    <property type="entry name" value="tRNA_synthase_B5-dom"/>
</dbReference>
<keyword evidence="9 15" id="KW-0067">ATP-binding</keyword>
<dbReference type="PROSITE" id="PS50886">
    <property type="entry name" value="TRBD"/>
    <property type="match status" value="1"/>
</dbReference>
<feature type="domain" description="FDX-ACB" evidence="18">
    <location>
        <begin position="701"/>
        <end position="794"/>
    </location>
</feature>
<comment type="subcellular location">
    <subcellularLocation>
        <location evidence="1 15">Cytoplasm</location>
    </subcellularLocation>
</comment>
<accession>A0A143WQ31</accession>
<dbReference type="Gene3D" id="2.40.50.140">
    <property type="entry name" value="Nucleic acid-binding proteins"/>
    <property type="match status" value="1"/>
</dbReference>
<protein>
    <recommendedName>
        <fullName evidence="15">Phenylalanine--tRNA ligase beta subunit</fullName>
        <ecNumber evidence="15">6.1.1.20</ecNumber>
    </recommendedName>
    <alternativeName>
        <fullName evidence="15">Phenylalanyl-tRNA synthetase beta subunit</fullName>
        <shortName evidence="15">PheRS</shortName>
    </alternativeName>
</protein>
<dbReference type="InterPro" id="IPR004532">
    <property type="entry name" value="Phe-tRNA-ligase_IIc_bsu_bact"/>
</dbReference>
<keyword evidence="6 15" id="KW-0436">Ligase</keyword>
<keyword evidence="11 16" id="KW-0694">RNA-binding</keyword>
<proteinExistence type="inferred from homology"/>
<dbReference type="InterPro" id="IPR005146">
    <property type="entry name" value="B3/B4_tRNA-bd"/>
</dbReference>
<dbReference type="PROSITE" id="PS51447">
    <property type="entry name" value="FDX_ACB"/>
    <property type="match status" value="1"/>
</dbReference>
<feature type="domain" description="TRNA-binding" evidence="17">
    <location>
        <begin position="39"/>
        <end position="148"/>
    </location>
</feature>
<keyword evidence="13 15" id="KW-0030">Aminoacyl-tRNA synthetase</keyword>
<dbReference type="PANTHER" id="PTHR10947:SF0">
    <property type="entry name" value="PHENYLALANINE--TRNA LIGASE BETA SUBUNIT"/>
    <property type="match status" value="1"/>
</dbReference>
<evidence type="ECO:0000256" key="5">
    <source>
        <dbReference type="ARBA" id="ARBA00022555"/>
    </source>
</evidence>
<dbReference type="Proteomes" id="UP000095665">
    <property type="component" value="Chromosome I"/>
</dbReference>
<evidence type="ECO:0000256" key="7">
    <source>
        <dbReference type="ARBA" id="ARBA00022723"/>
    </source>
</evidence>
<evidence type="ECO:0000256" key="14">
    <source>
        <dbReference type="ARBA" id="ARBA00049255"/>
    </source>
</evidence>
<dbReference type="SUPFAM" id="SSF46955">
    <property type="entry name" value="Putative DNA-binding domain"/>
    <property type="match status" value="1"/>
</dbReference>
<evidence type="ECO:0000256" key="10">
    <source>
        <dbReference type="ARBA" id="ARBA00022842"/>
    </source>
</evidence>
<evidence type="ECO:0000256" key="13">
    <source>
        <dbReference type="ARBA" id="ARBA00023146"/>
    </source>
</evidence>
<dbReference type="OrthoDB" id="9805455at2"/>
<dbReference type="SUPFAM" id="SSF55681">
    <property type="entry name" value="Class II aaRS and biotin synthetases"/>
    <property type="match status" value="1"/>
</dbReference>
<feature type="binding site" evidence="15">
    <location>
        <position position="463"/>
    </location>
    <ligand>
        <name>Mg(2+)</name>
        <dbReference type="ChEBI" id="CHEBI:18420"/>
        <note>shared with alpha subunit</note>
    </ligand>
</feature>
<evidence type="ECO:0000259" key="18">
    <source>
        <dbReference type="PROSITE" id="PS51447"/>
    </source>
</evidence>
<comment type="similarity">
    <text evidence="2 15">Belongs to the phenylalanyl-tRNA synthetase beta subunit family. Type 1 subfamily.</text>
</comment>
<evidence type="ECO:0000256" key="9">
    <source>
        <dbReference type="ARBA" id="ARBA00022840"/>
    </source>
</evidence>
<dbReference type="InterPro" id="IPR045060">
    <property type="entry name" value="Phe-tRNA-ligase_IIc_bsu"/>
</dbReference>
<feature type="binding site" evidence="15">
    <location>
        <position position="460"/>
    </location>
    <ligand>
        <name>Mg(2+)</name>
        <dbReference type="ChEBI" id="CHEBI:18420"/>
        <note>shared with alpha subunit</note>
    </ligand>
</feature>
<dbReference type="InterPro" id="IPR036690">
    <property type="entry name" value="Fdx_antiC-bd_sf"/>
</dbReference>
<dbReference type="Pfam" id="PF03484">
    <property type="entry name" value="B5"/>
    <property type="match status" value="1"/>
</dbReference>
<evidence type="ECO:0000256" key="8">
    <source>
        <dbReference type="ARBA" id="ARBA00022741"/>
    </source>
</evidence>
<keyword evidence="21" id="KW-1185">Reference proteome</keyword>
<dbReference type="Gene3D" id="3.30.70.380">
    <property type="entry name" value="Ferrodoxin-fold anticodon-binding domain"/>
    <property type="match status" value="1"/>
</dbReference>
<feature type="binding site" evidence="15">
    <location>
        <position position="454"/>
    </location>
    <ligand>
        <name>Mg(2+)</name>
        <dbReference type="ChEBI" id="CHEBI:18420"/>
        <note>shared with alpha subunit</note>
    </ligand>
</feature>
<dbReference type="SUPFAM" id="SSF54991">
    <property type="entry name" value="Anticodon-binding domain of PheRS"/>
    <property type="match status" value="1"/>
</dbReference>
<keyword evidence="10 15" id="KW-0460">Magnesium</keyword>
<keyword evidence="7 15" id="KW-0479">Metal-binding</keyword>
<organism evidence="20 21">
    <name type="scientific">Candidatus Gullanella endobia</name>
    <dbReference type="NCBI Taxonomy" id="1070130"/>
    <lineage>
        <taxon>Bacteria</taxon>
        <taxon>Pseudomonadati</taxon>
        <taxon>Pseudomonadota</taxon>
        <taxon>Gammaproteobacteria</taxon>
        <taxon>Enterobacterales</taxon>
        <taxon>Enterobacteriaceae</taxon>
        <taxon>Candidatus Gullanella</taxon>
    </lineage>
</organism>
<dbReference type="PATRIC" id="fig|1070130.3.peg.192"/>
<dbReference type="InterPro" id="IPR045864">
    <property type="entry name" value="aa-tRNA-synth_II/BPL/LPL"/>
</dbReference>
<dbReference type="HAMAP" id="MF_00283">
    <property type="entry name" value="Phe_tRNA_synth_beta1"/>
    <property type="match status" value="1"/>
</dbReference>
<evidence type="ECO:0000256" key="3">
    <source>
        <dbReference type="ARBA" id="ARBA00011209"/>
    </source>
</evidence>
<dbReference type="CDD" id="cd02796">
    <property type="entry name" value="tRNA_bind_bactPheRS"/>
    <property type="match status" value="1"/>
</dbReference>
<reference evidence="21" key="1">
    <citation type="submission" date="2016-01" db="EMBL/GenBank/DDBJ databases">
        <authorList>
            <person name="Husnik F."/>
        </authorList>
    </citation>
    <scope>NUCLEOTIDE SEQUENCE [LARGE SCALE GENOMIC DNA]</scope>
</reference>
<dbReference type="InterPro" id="IPR002547">
    <property type="entry name" value="tRNA-bd_dom"/>
</dbReference>
<dbReference type="Pfam" id="PF01588">
    <property type="entry name" value="tRNA_bind"/>
    <property type="match status" value="1"/>
</dbReference>
<evidence type="ECO:0000256" key="12">
    <source>
        <dbReference type="ARBA" id="ARBA00022917"/>
    </source>
</evidence>
<dbReference type="GO" id="GO:0000049">
    <property type="term" value="F:tRNA binding"/>
    <property type="evidence" value="ECO:0007669"/>
    <property type="project" value="UniProtKB-UniRule"/>
</dbReference>
<keyword evidence="12 15" id="KW-0648">Protein biosynthesis</keyword>
<dbReference type="AlphaFoldDB" id="A0A143WQ31"/>
<dbReference type="InterPro" id="IPR020825">
    <property type="entry name" value="Phe-tRNA_synthase-like_B3/B4"/>
</dbReference>
<evidence type="ECO:0000313" key="20">
    <source>
        <dbReference type="EMBL" id="CUX95896.1"/>
    </source>
</evidence>
<dbReference type="KEGG" id="ged:FVIR_GE00118"/>
<dbReference type="NCBIfam" id="TIGR00472">
    <property type="entry name" value="pheT_bact"/>
    <property type="match status" value="1"/>
</dbReference>
<dbReference type="FunFam" id="3.30.930.10:FF:000022">
    <property type="entry name" value="Phenylalanine--tRNA ligase beta subunit"/>
    <property type="match status" value="1"/>
</dbReference>
<dbReference type="InterPro" id="IPR012340">
    <property type="entry name" value="NA-bd_OB-fold"/>
</dbReference>
<dbReference type="RefSeq" id="WP_067497586.1">
    <property type="nucleotide sequence ID" value="NZ_LN999832.1"/>
</dbReference>